<dbReference type="STRING" id="1798492.A3C89_00670"/>
<keyword evidence="1" id="KW-0812">Transmembrane</keyword>
<feature type="transmembrane region" description="Helical" evidence="1">
    <location>
        <begin position="112"/>
        <end position="129"/>
    </location>
</feature>
<protein>
    <submittedName>
        <fullName evidence="2">Uncharacterized protein</fullName>
    </submittedName>
</protein>
<dbReference type="Proteomes" id="UP000178794">
    <property type="component" value="Unassembled WGS sequence"/>
</dbReference>
<organism evidence="2 3">
    <name type="scientific">Candidatus Kaiserbacteria bacterium RIFCSPHIGHO2_02_FULL_50_50</name>
    <dbReference type="NCBI Taxonomy" id="1798492"/>
    <lineage>
        <taxon>Bacteria</taxon>
        <taxon>Candidatus Kaiseribacteriota</taxon>
    </lineage>
</organism>
<dbReference type="EMBL" id="MFLF01000008">
    <property type="protein sequence ID" value="OGG60262.1"/>
    <property type="molecule type" value="Genomic_DNA"/>
</dbReference>
<proteinExistence type="predicted"/>
<keyword evidence="1" id="KW-1133">Transmembrane helix</keyword>
<feature type="transmembrane region" description="Helical" evidence="1">
    <location>
        <begin position="34"/>
        <end position="54"/>
    </location>
</feature>
<accession>A0A1F6DGV0</accession>
<dbReference type="AlphaFoldDB" id="A0A1F6DGV0"/>
<feature type="transmembrane region" description="Helical" evidence="1">
    <location>
        <begin position="74"/>
        <end position="100"/>
    </location>
</feature>
<comment type="caution">
    <text evidence="2">The sequence shown here is derived from an EMBL/GenBank/DDBJ whole genome shotgun (WGS) entry which is preliminary data.</text>
</comment>
<keyword evidence="1" id="KW-0472">Membrane</keyword>
<name>A0A1F6DGV0_9BACT</name>
<evidence type="ECO:0000313" key="2">
    <source>
        <dbReference type="EMBL" id="OGG60262.1"/>
    </source>
</evidence>
<reference evidence="2 3" key="1">
    <citation type="journal article" date="2016" name="Nat. Commun.">
        <title>Thousands of microbial genomes shed light on interconnected biogeochemical processes in an aquifer system.</title>
        <authorList>
            <person name="Anantharaman K."/>
            <person name="Brown C.T."/>
            <person name="Hug L.A."/>
            <person name="Sharon I."/>
            <person name="Castelle C.J."/>
            <person name="Probst A.J."/>
            <person name="Thomas B.C."/>
            <person name="Singh A."/>
            <person name="Wilkins M.J."/>
            <person name="Karaoz U."/>
            <person name="Brodie E.L."/>
            <person name="Williams K.H."/>
            <person name="Hubbard S.S."/>
            <person name="Banfield J.F."/>
        </authorList>
    </citation>
    <scope>NUCLEOTIDE SEQUENCE [LARGE SCALE GENOMIC DNA]</scope>
</reference>
<gene>
    <name evidence="2" type="ORF">A3C89_00670</name>
</gene>
<evidence type="ECO:0000256" key="1">
    <source>
        <dbReference type="SAM" id="Phobius"/>
    </source>
</evidence>
<sequence>MKNKFDHLKEKLMTDIASGVLTPAPRWKKILQSVLLVTLVLAIFLLTALVFVYLFHALRSAGISALLGFGWRGIILFLFLIPWSLIVVDILFVLLLIHIAKRFEIAWKVPRLYLAMFLLLAAWSAGYVLDRPVNERMEREELYERPAPPPVGEGFTHGIILTLDAPECILSIVDERTGDTIEVWAVPPACEQLVRYDVGESVILAGTDEDGILTVYGIRHDIRPSRRED</sequence>
<evidence type="ECO:0000313" key="3">
    <source>
        <dbReference type="Proteomes" id="UP000178794"/>
    </source>
</evidence>